<dbReference type="Proteomes" id="UP001500866">
    <property type="component" value="Unassembled WGS sequence"/>
</dbReference>
<proteinExistence type="predicted"/>
<dbReference type="EMBL" id="BAAADS010000001">
    <property type="protein sequence ID" value="GAA0591417.1"/>
    <property type="molecule type" value="Genomic_DNA"/>
</dbReference>
<name>A0ABN1FJ28_9BACI</name>
<protein>
    <recommendedName>
        <fullName evidence="3">HIRAN domain-containing protein</fullName>
    </recommendedName>
</protein>
<comment type="caution">
    <text evidence="1">The sequence shown here is derived from an EMBL/GenBank/DDBJ whole genome shotgun (WGS) entry which is preliminary data.</text>
</comment>
<evidence type="ECO:0000313" key="1">
    <source>
        <dbReference type="EMBL" id="GAA0591417.1"/>
    </source>
</evidence>
<evidence type="ECO:0008006" key="3">
    <source>
        <dbReference type="Google" id="ProtNLM"/>
    </source>
</evidence>
<accession>A0ABN1FJ28</accession>
<dbReference type="RefSeq" id="WP_343809861.1">
    <property type="nucleotide sequence ID" value="NZ_BAAADS010000001.1"/>
</dbReference>
<evidence type="ECO:0000313" key="2">
    <source>
        <dbReference type="Proteomes" id="UP001500866"/>
    </source>
</evidence>
<sequence>MDKMNRLKKLLVSWKGTQTGKNYFVGVLEKNFDEYIFKYNKSIVKEAKSEGFTPFVGLNDLSKEYKSNKLFSVFERRLPNKNRNIFKMVVNEHNLNESDDLDWEYLRITKGQLATDSISFLEPVVVDSGNISYKGEIAGWSHTRDYNRGFSINDFLNLKTNLVDNTSEEKAVELIDPQNNDARVGYISKPYNDFFFQLILKGYQINANVVSVDQNSGRPTVEVTSKVNPEDVKECGCDYIITYE</sequence>
<keyword evidence="2" id="KW-1185">Reference proteome</keyword>
<organism evidence="1 2">
    <name type="scientific">Virgibacillus siamensis</name>
    <dbReference type="NCBI Taxonomy" id="480071"/>
    <lineage>
        <taxon>Bacteria</taxon>
        <taxon>Bacillati</taxon>
        <taxon>Bacillota</taxon>
        <taxon>Bacilli</taxon>
        <taxon>Bacillales</taxon>
        <taxon>Bacillaceae</taxon>
        <taxon>Virgibacillus</taxon>
    </lineage>
</organism>
<reference evidence="1 2" key="1">
    <citation type="journal article" date="2019" name="Int. J. Syst. Evol. Microbiol.">
        <title>The Global Catalogue of Microorganisms (GCM) 10K type strain sequencing project: providing services to taxonomists for standard genome sequencing and annotation.</title>
        <authorList>
            <consortium name="The Broad Institute Genomics Platform"/>
            <consortium name="The Broad Institute Genome Sequencing Center for Infectious Disease"/>
            <person name="Wu L."/>
            <person name="Ma J."/>
        </authorList>
    </citation>
    <scope>NUCLEOTIDE SEQUENCE [LARGE SCALE GENOMIC DNA]</scope>
    <source>
        <strain evidence="1 2">JCM 15395</strain>
    </source>
</reference>
<gene>
    <name evidence="1" type="ORF">GCM10009001_04380</name>
</gene>